<feature type="region of interest" description="Disordered" evidence="1">
    <location>
        <begin position="193"/>
        <end position="233"/>
    </location>
</feature>
<dbReference type="VEuPathDB" id="ToxoDB:EPH_0026360"/>
<gene>
    <name evidence="2" type="ORF">EPH_0026360</name>
</gene>
<name>U6H6J2_9EIME</name>
<evidence type="ECO:0000313" key="2">
    <source>
        <dbReference type="EMBL" id="CDI88050.1"/>
    </source>
</evidence>
<feature type="compositionally biased region" description="Low complexity" evidence="1">
    <location>
        <begin position="142"/>
        <end position="156"/>
    </location>
</feature>
<dbReference type="Proteomes" id="UP000018201">
    <property type="component" value="Unassembled WGS sequence"/>
</dbReference>
<organism evidence="2 3">
    <name type="scientific">Eimeria praecox</name>
    <dbReference type="NCBI Taxonomy" id="51316"/>
    <lineage>
        <taxon>Eukaryota</taxon>
        <taxon>Sar</taxon>
        <taxon>Alveolata</taxon>
        <taxon>Apicomplexa</taxon>
        <taxon>Conoidasida</taxon>
        <taxon>Coccidia</taxon>
        <taxon>Eucoccidiorida</taxon>
        <taxon>Eimeriorina</taxon>
        <taxon>Eimeriidae</taxon>
        <taxon>Eimeria</taxon>
    </lineage>
</organism>
<dbReference type="AlphaFoldDB" id="U6H6J2"/>
<evidence type="ECO:0000313" key="3">
    <source>
        <dbReference type="Proteomes" id="UP000018201"/>
    </source>
</evidence>
<feature type="compositionally biased region" description="Low complexity" evidence="1">
    <location>
        <begin position="193"/>
        <end position="222"/>
    </location>
</feature>
<protein>
    <submittedName>
        <fullName evidence="2">Uncharacterized protein</fullName>
    </submittedName>
</protein>
<accession>U6H6J2</accession>
<dbReference type="OrthoDB" id="10632337at2759"/>
<proteinExistence type="predicted"/>
<evidence type="ECO:0000256" key="1">
    <source>
        <dbReference type="SAM" id="MobiDB-lite"/>
    </source>
</evidence>
<reference evidence="2" key="1">
    <citation type="submission" date="2013-10" db="EMBL/GenBank/DDBJ databases">
        <title>Genomic analysis of the causative agents of coccidiosis in chickens.</title>
        <authorList>
            <person name="Reid A.J."/>
            <person name="Blake D."/>
            <person name="Billington K."/>
            <person name="Browne H."/>
            <person name="Dunn M."/>
            <person name="Hung S."/>
            <person name="Kawahara F."/>
            <person name="Miranda-Saavedra D."/>
            <person name="Mourier T."/>
            <person name="Nagra H."/>
            <person name="Otto T.D."/>
            <person name="Rawlings N."/>
            <person name="Sanchez A."/>
            <person name="Sanders M."/>
            <person name="Subramaniam C."/>
            <person name="Tay Y."/>
            <person name="Dear P."/>
            <person name="Doerig C."/>
            <person name="Gruber A."/>
            <person name="Parkinson J."/>
            <person name="Shirley M."/>
            <person name="Wan K.L."/>
            <person name="Berriman M."/>
            <person name="Tomley F."/>
            <person name="Pain A."/>
        </authorList>
    </citation>
    <scope>NUCLEOTIDE SEQUENCE [LARGE SCALE GENOMIC DNA]</scope>
    <source>
        <strain evidence="2">Houghton</strain>
    </source>
</reference>
<dbReference type="EMBL" id="HG709709">
    <property type="protein sequence ID" value="CDI88050.1"/>
    <property type="molecule type" value="Genomic_DNA"/>
</dbReference>
<reference evidence="2" key="2">
    <citation type="submission" date="2013-10" db="EMBL/GenBank/DDBJ databases">
        <authorList>
            <person name="Aslett M."/>
        </authorList>
    </citation>
    <scope>NUCLEOTIDE SEQUENCE [LARGE SCALE GENOMIC DNA]</scope>
    <source>
        <strain evidence="2">Houghton</strain>
    </source>
</reference>
<feature type="compositionally biased region" description="Polar residues" evidence="1">
    <location>
        <begin position="47"/>
        <end position="65"/>
    </location>
</feature>
<feature type="region of interest" description="Disordered" evidence="1">
    <location>
        <begin position="1"/>
        <end position="168"/>
    </location>
</feature>
<keyword evidence="3" id="KW-1185">Reference proteome</keyword>
<feature type="compositionally biased region" description="Basic and acidic residues" evidence="1">
    <location>
        <begin position="1"/>
        <end position="21"/>
    </location>
</feature>
<sequence>MEAVSRENTPRYIDVEGHDPADAPQEGPSPHRGEQGLSGGGYLFNGPSETGESTMQQPSHATRVSQDGGGAKDSLYLQEDQQAENPLAPPQPLSAAVEPSPEDTRGREGASVSLGPPQGPGEHHFQENSERQGPPKTSSESAAAAARNTLKRATTTMREGVKTASAQVVHAGEKTAAQTLPHITQHLLQQVKHLQQQQQQQQQQQRQQQQQQRQQLQQQQQQDNLKKNRCYQV</sequence>
<feature type="compositionally biased region" description="Basic and acidic residues" evidence="1">
    <location>
        <begin position="121"/>
        <end position="130"/>
    </location>
</feature>